<keyword evidence="2" id="KW-0863">Zinc-finger</keyword>
<dbReference type="GO" id="GO:0003676">
    <property type="term" value="F:nucleic acid binding"/>
    <property type="evidence" value="ECO:0007669"/>
    <property type="project" value="InterPro"/>
</dbReference>
<reference evidence="5 6" key="1">
    <citation type="journal article" date="2018" name="Evol. Lett.">
        <title>Horizontal gene cluster transfer increased hallucinogenic mushroom diversity.</title>
        <authorList>
            <person name="Reynolds H.T."/>
            <person name="Vijayakumar V."/>
            <person name="Gluck-Thaler E."/>
            <person name="Korotkin H.B."/>
            <person name="Matheny P.B."/>
            <person name="Slot J.C."/>
        </authorList>
    </citation>
    <scope>NUCLEOTIDE SEQUENCE [LARGE SCALE GENOMIC DNA]</scope>
    <source>
        <strain evidence="5 6">2631</strain>
    </source>
</reference>
<dbReference type="OrthoDB" id="2974043at2759"/>
<dbReference type="InterPro" id="IPR001878">
    <property type="entry name" value="Znf_CCHC"/>
</dbReference>
<sequence length="289" mass="31241">MTQQIMSNSGHQHPLNSITTLAACFASSQLHSPSRPAPAYSPAPIQHGFGGTTTQQQPTTPVTIHQAPPHLPAPFVPRTPSTPQTPINHFNIRPIESPNPFASGSTLHGTPIFGGKTTHLPALQTPSPASICPNNIELANRAVAASSTFPSTPEGVAAYNTAMQAWEGVYPPGREVDFTTAPYPLTPGTANIGSRECFACGQCGHITRECTTDTVKINNREQRWRAFIGRQLFGFRPVSRPDTIGISQISTAVEFNNMPLPYDPAIYDTGQLDFEDDYEQQGNGQENHE</sequence>
<dbReference type="Proteomes" id="UP000283269">
    <property type="component" value="Unassembled WGS sequence"/>
</dbReference>
<protein>
    <recommendedName>
        <fullName evidence="4">CCHC-type domain-containing protein</fullName>
    </recommendedName>
</protein>
<evidence type="ECO:0000313" key="5">
    <source>
        <dbReference type="EMBL" id="PPQ72271.1"/>
    </source>
</evidence>
<keyword evidence="6" id="KW-1185">Reference proteome</keyword>
<evidence type="ECO:0000256" key="1">
    <source>
        <dbReference type="ARBA" id="ARBA00022664"/>
    </source>
</evidence>
<feature type="region of interest" description="Disordered" evidence="3">
    <location>
        <begin position="29"/>
        <end position="67"/>
    </location>
</feature>
<organism evidence="5 6">
    <name type="scientific">Psilocybe cyanescens</name>
    <dbReference type="NCBI Taxonomy" id="93625"/>
    <lineage>
        <taxon>Eukaryota</taxon>
        <taxon>Fungi</taxon>
        <taxon>Dikarya</taxon>
        <taxon>Basidiomycota</taxon>
        <taxon>Agaricomycotina</taxon>
        <taxon>Agaricomycetes</taxon>
        <taxon>Agaricomycetidae</taxon>
        <taxon>Agaricales</taxon>
        <taxon>Agaricineae</taxon>
        <taxon>Strophariaceae</taxon>
        <taxon>Psilocybe</taxon>
    </lineage>
</organism>
<dbReference type="InParanoid" id="A0A409W197"/>
<name>A0A409W197_PSICY</name>
<dbReference type="InterPro" id="IPR036875">
    <property type="entry name" value="Znf_CCHC_sf"/>
</dbReference>
<dbReference type="GO" id="GO:0008270">
    <property type="term" value="F:zinc ion binding"/>
    <property type="evidence" value="ECO:0007669"/>
    <property type="project" value="UniProtKB-KW"/>
</dbReference>
<feature type="compositionally biased region" description="Low complexity" evidence="3">
    <location>
        <begin position="52"/>
        <end position="63"/>
    </location>
</feature>
<dbReference type="SUPFAM" id="SSF57756">
    <property type="entry name" value="Retrovirus zinc finger-like domains"/>
    <property type="match status" value="1"/>
</dbReference>
<dbReference type="AlphaFoldDB" id="A0A409W197"/>
<keyword evidence="2" id="KW-0479">Metal-binding</keyword>
<evidence type="ECO:0000256" key="3">
    <source>
        <dbReference type="SAM" id="MobiDB-lite"/>
    </source>
</evidence>
<dbReference type="GO" id="GO:0006397">
    <property type="term" value="P:mRNA processing"/>
    <property type="evidence" value="ECO:0007669"/>
    <property type="project" value="UniProtKB-KW"/>
</dbReference>
<accession>A0A409W197</accession>
<comment type="caution">
    <text evidence="5">The sequence shown here is derived from an EMBL/GenBank/DDBJ whole genome shotgun (WGS) entry which is preliminary data.</text>
</comment>
<evidence type="ECO:0000313" key="6">
    <source>
        <dbReference type="Proteomes" id="UP000283269"/>
    </source>
</evidence>
<proteinExistence type="predicted"/>
<evidence type="ECO:0000256" key="2">
    <source>
        <dbReference type="PROSITE-ProRule" id="PRU00047"/>
    </source>
</evidence>
<dbReference type="PROSITE" id="PS50158">
    <property type="entry name" value="ZF_CCHC"/>
    <property type="match status" value="1"/>
</dbReference>
<feature type="domain" description="CCHC-type" evidence="4">
    <location>
        <begin position="197"/>
        <end position="210"/>
    </location>
</feature>
<dbReference type="EMBL" id="NHYD01003826">
    <property type="protein sequence ID" value="PPQ72271.1"/>
    <property type="molecule type" value="Genomic_DNA"/>
</dbReference>
<keyword evidence="2" id="KW-0862">Zinc</keyword>
<evidence type="ECO:0000259" key="4">
    <source>
        <dbReference type="PROSITE" id="PS50158"/>
    </source>
</evidence>
<gene>
    <name evidence="5" type="ORF">CVT25_008095</name>
</gene>
<keyword evidence="1" id="KW-0507">mRNA processing</keyword>